<keyword evidence="10" id="KW-1185">Reference proteome</keyword>
<dbReference type="PANTHER" id="PTHR43038">
    <property type="entry name" value="ATP-BINDING CASSETTE, SUB-FAMILY H, MEMBER 1"/>
    <property type="match status" value="1"/>
</dbReference>
<dbReference type="Gene3D" id="3.40.50.300">
    <property type="entry name" value="P-loop containing nucleotide triphosphate hydrolases"/>
    <property type="match status" value="1"/>
</dbReference>
<dbReference type="InterPro" id="IPR027417">
    <property type="entry name" value="P-loop_NTPase"/>
</dbReference>
<evidence type="ECO:0000256" key="4">
    <source>
        <dbReference type="ARBA" id="ARBA00022840"/>
    </source>
</evidence>
<dbReference type="GO" id="GO:0140359">
    <property type="term" value="F:ABC-type transporter activity"/>
    <property type="evidence" value="ECO:0007669"/>
    <property type="project" value="InterPro"/>
</dbReference>
<feature type="transmembrane region" description="Helical" evidence="7">
    <location>
        <begin position="308"/>
        <end position="330"/>
    </location>
</feature>
<dbReference type="InterPro" id="IPR003593">
    <property type="entry name" value="AAA+_ATPase"/>
</dbReference>
<comment type="subcellular location">
    <subcellularLocation>
        <location evidence="1">Membrane</location>
        <topology evidence="1">Multi-pass membrane protein</topology>
    </subcellularLocation>
</comment>
<protein>
    <submittedName>
        <fullName evidence="9">ABC transporter G family member 20</fullName>
    </submittedName>
</protein>
<dbReference type="PROSITE" id="PS00211">
    <property type="entry name" value="ABC_TRANSPORTER_1"/>
    <property type="match status" value="1"/>
</dbReference>
<dbReference type="AlphaFoldDB" id="A0A195CTG2"/>
<dbReference type="GO" id="GO:0016020">
    <property type="term" value="C:membrane"/>
    <property type="evidence" value="ECO:0007669"/>
    <property type="project" value="UniProtKB-SubCell"/>
</dbReference>
<keyword evidence="2 7" id="KW-0812">Transmembrane</keyword>
<evidence type="ECO:0000259" key="8">
    <source>
        <dbReference type="PROSITE" id="PS50893"/>
    </source>
</evidence>
<dbReference type="EMBL" id="KQ977349">
    <property type="protein sequence ID" value="KYN03409.1"/>
    <property type="molecule type" value="Genomic_DNA"/>
</dbReference>
<sequence length="695" mass="77687">MVQQEAVIVKNATKSYGKGQSVLNGLNMTVSRGSIYGLLGASGCGKTTLLSCVVGVRYLDSGEIWVLGGNPGSKGSGIPGPRVGYMPQEISLVGEFSVNDAFYYFGRINGLDDEEIETRQRFFSDLLQLPPADRLVKNMSGGQQRRVSFAVALIHKPELLILDEPTVGLDPILRENIWNYLIQITQQEGITVLITTHYIEETKDAHKIGLMRCGKLLAESAPQKLLERFQCSFLEEAFLKLCEAQNNTLNNEAERFKMEDASSNVLCQTEYEQTRAISEYKEVSKRQISRLKIFKALLAKNGLQYLRYYSGLIFAVLFPIIQILVFIMAIGDDPKDLKIGVVNDEAGTCGYGSNLGNVWNDEITCHFGNLSCRFLHNFDDSIATQEYYDTVSEASQAIQNGKLSGLMYFNQNFSETLQKRIEEGTFTEDSDLLASEIQVFLDMGDRQIGLFLQIKLFERFLEIYEDIMKDCKYSPKLADPPIRFEDPIFGTTDLNYADYVTPTYMLTVIFFLATTVSTALIITDRSEGVWNRSVVQGVKAEDILLSHVLIQSISIAIHTAMIVLIFFPIWGLECKGSIFTVIVLTFLVGFCGLMHGFIISVMCKNHTMANYCSAGSFFPLIVTSGCIWPVEGMPEGLRWFSYTLPTTLPSISLRGIIYKGYSISESQVYIGFLLSTGWILCSFMVTILGVRSKSS</sequence>
<dbReference type="KEGG" id="ccoa:108773467"/>
<keyword evidence="5 7" id="KW-1133">Transmembrane helix</keyword>
<evidence type="ECO:0000256" key="7">
    <source>
        <dbReference type="SAM" id="Phobius"/>
    </source>
</evidence>
<accession>A0A195CTG2</accession>
<feature type="transmembrane region" description="Helical" evidence="7">
    <location>
        <begin position="576"/>
        <end position="599"/>
    </location>
</feature>
<dbReference type="PROSITE" id="PS50893">
    <property type="entry name" value="ABC_TRANSPORTER_2"/>
    <property type="match status" value="1"/>
</dbReference>
<evidence type="ECO:0000256" key="5">
    <source>
        <dbReference type="ARBA" id="ARBA00022989"/>
    </source>
</evidence>
<feature type="domain" description="ABC transporter" evidence="8">
    <location>
        <begin position="7"/>
        <end position="238"/>
    </location>
</feature>
<dbReference type="SUPFAM" id="SSF52540">
    <property type="entry name" value="P-loop containing nucleoside triphosphate hydrolases"/>
    <property type="match status" value="1"/>
</dbReference>
<dbReference type="InterPro" id="IPR017871">
    <property type="entry name" value="ABC_transporter-like_CS"/>
</dbReference>
<dbReference type="InterPro" id="IPR003439">
    <property type="entry name" value="ABC_transporter-like_ATP-bd"/>
</dbReference>
<evidence type="ECO:0000256" key="2">
    <source>
        <dbReference type="ARBA" id="ARBA00022692"/>
    </source>
</evidence>
<feature type="transmembrane region" description="Helical" evidence="7">
    <location>
        <begin position="503"/>
        <end position="522"/>
    </location>
</feature>
<evidence type="ECO:0000256" key="1">
    <source>
        <dbReference type="ARBA" id="ARBA00004141"/>
    </source>
</evidence>
<reference evidence="9 10" key="1">
    <citation type="submission" date="2016-03" db="EMBL/GenBank/DDBJ databases">
        <title>Cyphomyrmex costatus WGS genome.</title>
        <authorList>
            <person name="Nygaard S."/>
            <person name="Hu H."/>
            <person name="Boomsma J."/>
            <person name="Zhang G."/>
        </authorList>
    </citation>
    <scope>NUCLEOTIDE SEQUENCE [LARGE SCALE GENOMIC DNA]</scope>
    <source>
        <strain evidence="9">MS0001</strain>
        <tissue evidence="9">Whole body</tissue>
    </source>
</reference>
<evidence type="ECO:0000313" key="10">
    <source>
        <dbReference type="Proteomes" id="UP000078542"/>
    </source>
</evidence>
<keyword evidence="4" id="KW-0067">ATP-binding</keyword>
<keyword evidence="6 7" id="KW-0472">Membrane</keyword>
<proteinExistence type="predicted"/>
<dbReference type="Pfam" id="PF00005">
    <property type="entry name" value="ABC_tran"/>
    <property type="match status" value="1"/>
</dbReference>
<feature type="transmembrane region" description="Helical" evidence="7">
    <location>
        <begin position="668"/>
        <end position="690"/>
    </location>
</feature>
<organism evidence="9 10">
    <name type="scientific">Cyphomyrmex costatus</name>
    <dbReference type="NCBI Taxonomy" id="456900"/>
    <lineage>
        <taxon>Eukaryota</taxon>
        <taxon>Metazoa</taxon>
        <taxon>Ecdysozoa</taxon>
        <taxon>Arthropoda</taxon>
        <taxon>Hexapoda</taxon>
        <taxon>Insecta</taxon>
        <taxon>Pterygota</taxon>
        <taxon>Neoptera</taxon>
        <taxon>Endopterygota</taxon>
        <taxon>Hymenoptera</taxon>
        <taxon>Apocrita</taxon>
        <taxon>Aculeata</taxon>
        <taxon>Formicoidea</taxon>
        <taxon>Formicidae</taxon>
        <taxon>Myrmicinae</taxon>
        <taxon>Cyphomyrmex</taxon>
    </lineage>
</organism>
<evidence type="ECO:0000256" key="3">
    <source>
        <dbReference type="ARBA" id="ARBA00022741"/>
    </source>
</evidence>
<dbReference type="InterPro" id="IPR013525">
    <property type="entry name" value="ABC2_TM"/>
</dbReference>
<evidence type="ECO:0000256" key="6">
    <source>
        <dbReference type="ARBA" id="ARBA00023136"/>
    </source>
</evidence>
<dbReference type="SMART" id="SM00382">
    <property type="entry name" value="AAA"/>
    <property type="match status" value="1"/>
</dbReference>
<name>A0A195CTG2_9HYME</name>
<dbReference type="Pfam" id="PF12698">
    <property type="entry name" value="ABC2_membrane_3"/>
    <property type="match status" value="1"/>
</dbReference>
<feature type="transmembrane region" description="Helical" evidence="7">
    <location>
        <begin position="543"/>
        <end position="570"/>
    </location>
</feature>
<dbReference type="OrthoDB" id="10255969at2759"/>
<evidence type="ECO:0000313" key="9">
    <source>
        <dbReference type="EMBL" id="KYN03409.1"/>
    </source>
</evidence>
<dbReference type="STRING" id="456900.A0A195CTG2"/>
<dbReference type="Proteomes" id="UP000078542">
    <property type="component" value="Unassembled WGS sequence"/>
</dbReference>
<gene>
    <name evidence="9" type="ORF">ALC62_05801</name>
</gene>
<dbReference type="CDD" id="cd03230">
    <property type="entry name" value="ABC_DR_subfamily_A"/>
    <property type="match status" value="1"/>
</dbReference>
<dbReference type="GO" id="GO:0005524">
    <property type="term" value="F:ATP binding"/>
    <property type="evidence" value="ECO:0007669"/>
    <property type="project" value="UniProtKB-KW"/>
</dbReference>
<feature type="transmembrane region" description="Helical" evidence="7">
    <location>
        <begin position="611"/>
        <end position="630"/>
    </location>
</feature>
<dbReference type="GO" id="GO:0016887">
    <property type="term" value="F:ATP hydrolysis activity"/>
    <property type="evidence" value="ECO:0007669"/>
    <property type="project" value="InterPro"/>
</dbReference>
<dbReference type="PANTHER" id="PTHR43038:SF2">
    <property type="entry name" value="RH61964P"/>
    <property type="match status" value="1"/>
</dbReference>
<keyword evidence="3" id="KW-0547">Nucleotide-binding</keyword>